<dbReference type="CDD" id="cd05802">
    <property type="entry name" value="GlmM"/>
    <property type="match status" value="1"/>
</dbReference>
<proteinExistence type="inferred from homology"/>
<dbReference type="PANTHER" id="PTHR42946">
    <property type="entry name" value="PHOSPHOHEXOSE MUTASE"/>
    <property type="match status" value="1"/>
</dbReference>
<evidence type="ECO:0000256" key="6">
    <source>
        <dbReference type="HAMAP-Rule" id="MF_01554"/>
    </source>
</evidence>
<dbReference type="PANTHER" id="PTHR42946:SF1">
    <property type="entry name" value="PHOSPHOGLUCOMUTASE (ALPHA-D-GLUCOSE-1,6-BISPHOSPHATE-DEPENDENT)"/>
    <property type="match status" value="1"/>
</dbReference>
<comment type="PTM">
    <text evidence="6">Activated by phosphorylation.</text>
</comment>
<evidence type="ECO:0000259" key="12">
    <source>
        <dbReference type="Pfam" id="PF02880"/>
    </source>
</evidence>
<dbReference type="SUPFAM" id="SSF53738">
    <property type="entry name" value="Phosphoglucomutase, first 3 domains"/>
    <property type="match status" value="3"/>
</dbReference>
<evidence type="ECO:0000256" key="5">
    <source>
        <dbReference type="ARBA" id="ARBA00023235"/>
    </source>
</evidence>
<dbReference type="Proteomes" id="UP000603545">
    <property type="component" value="Unassembled WGS sequence"/>
</dbReference>
<feature type="binding site" evidence="6">
    <location>
        <position position="245"/>
    </location>
    <ligand>
        <name>Mg(2+)</name>
        <dbReference type="ChEBI" id="CHEBI:18420"/>
    </ligand>
</feature>
<dbReference type="GO" id="GO:0004615">
    <property type="term" value="F:phosphomannomutase activity"/>
    <property type="evidence" value="ECO:0007669"/>
    <property type="project" value="TreeGrafter"/>
</dbReference>
<evidence type="ECO:0000259" key="10">
    <source>
        <dbReference type="Pfam" id="PF02878"/>
    </source>
</evidence>
<accession>A0A8J6N994</accession>
<keyword evidence="4 6" id="KW-0460">Magnesium</keyword>
<dbReference type="PRINTS" id="PR00509">
    <property type="entry name" value="PGMPMM"/>
</dbReference>
<feature type="domain" description="Alpha-D-phosphohexomutase alpha/beta/alpha" evidence="10">
    <location>
        <begin position="3"/>
        <end position="132"/>
    </location>
</feature>
<dbReference type="FunFam" id="3.40.120.10:FF:000001">
    <property type="entry name" value="Phosphoglucosamine mutase"/>
    <property type="match status" value="1"/>
</dbReference>
<dbReference type="InterPro" id="IPR006352">
    <property type="entry name" value="GlmM_bact"/>
</dbReference>
<evidence type="ECO:0000256" key="8">
    <source>
        <dbReference type="RuleBase" id="RU004327"/>
    </source>
</evidence>
<comment type="caution">
    <text evidence="13">The sequence shown here is derived from an EMBL/GenBank/DDBJ whole genome shotgun (WGS) entry which is preliminary data.</text>
</comment>
<dbReference type="AlphaFoldDB" id="A0A8J6N994"/>
<organism evidence="13 14">
    <name type="scientific">Candidatus Desulfaltia bathyphila</name>
    <dbReference type="NCBI Taxonomy" id="2841697"/>
    <lineage>
        <taxon>Bacteria</taxon>
        <taxon>Pseudomonadati</taxon>
        <taxon>Thermodesulfobacteriota</taxon>
        <taxon>Desulfobacteria</taxon>
        <taxon>Desulfobacterales</taxon>
        <taxon>Desulfobacterales incertae sedis</taxon>
        <taxon>Candidatus Desulfaltia</taxon>
    </lineage>
</organism>
<dbReference type="FunFam" id="3.30.310.50:FF:000001">
    <property type="entry name" value="Phosphoglucosamine mutase"/>
    <property type="match status" value="1"/>
</dbReference>
<keyword evidence="3 6" id="KW-0479">Metal-binding</keyword>
<dbReference type="Gene3D" id="3.40.120.10">
    <property type="entry name" value="Alpha-D-Glucose-1,6-Bisphosphate, subunit A, domain 3"/>
    <property type="match status" value="3"/>
</dbReference>
<gene>
    <name evidence="6" type="primary">glmM</name>
    <name evidence="13" type="ORF">H8E80_09905</name>
</gene>
<evidence type="ECO:0000256" key="3">
    <source>
        <dbReference type="ARBA" id="ARBA00022723"/>
    </source>
</evidence>
<dbReference type="InterPro" id="IPR036900">
    <property type="entry name" value="A-D-PHexomutase_C_sf"/>
</dbReference>
<dbReference type="Pfam" id="PF02880">
    <property type="entry name" value="PGM_PMM_III"/>
    <property type="match status" value="1"/>
</dbReference>
<feature type="domain" description="Alpha-D-phosphohexomutase C-terminal" evidence="9">
    <location>
        <begin position="376"/>
        <end position="442"/>
    </location>
</feature>
<evidence type="ECO:0000313" key="14">
    <source>
        <dbReference type="Proteomes" id="UP000603545"/>
    </source>
</evidence>
<protein>
    <recommendedName>
        <fullName evidence="6 8">Phosphoglucosamine mutase</fullName>
        <ecNumber evidence="6 8">5.4.2.10</ecNumber>
    </recommendedName>
</protein>
<dbReference type="GO" id="GO:0009252">
    <property type="term" value="P:peptidoglycan biosynthetic process"/>
    <property type="evidence" value="ECO:0007669"/>
    <property type="project" value="UniProtKB-ARBA"/>
</dbReference>
<dbReference type="Pfam" id="PF02879">
    <property type="entry name" value="PGM_PMM_II"/>
    <property type="match status" value="1"/>
</dbReference>
<feature type="binding site" description="via phosphate group" evidence="6">
    <location>
        <position position="101"/>
    </location>
    <ligand>
        <name>Mg(2+)</name>
        <dbReference type="ChEBI" id="CHEBI:18420"/>
    </ligand>
</feature>
<dbReference type="EMBL" id="JACNLL010000096">
    <property type="protein sequence ID" value="MBC8200335.1"/>
    <property type="molecule type" value="Genomic_DNA"/>
</dbReference>
<feature type="active site" description="Phosphoserine intermediate" evidence="6">
    <location>
        <position position="101"/>
    </location>
</feature>
<dbReference type="InterPro" id="IPR005845">
    <property type="entry name" value="A-D-PHexomutase_a/b/a-II"/>
</dbReference>
<dbReference type="FunFam" id="3.40.120.10:FF:000003">
    <property type="entry name" value="Phosphoglucosamine mutase"/>
    <property type="match status" value="1"/>
</dbReference>
<dbReference type="NCBIfam" id="NF008139">
    <property type="entry name" value="PRK10887.1"/>
    <property type="match status" value="1"/>
</dbReference>
<dbReference type="HAMAP" id="MF_01554_B">
    <property type="entry name" value="GlmM_B"/>
    <property type="match status" value="1"/>
</dbReference>
<comment type="cofactor">
    <cofactor evidence="6">
        <name>Mg(2+)</name>
        <dbReference type="ChEBI" id="CHEBI:18420"/>
    </cofactor>
    <text evidence="6">Binds 1 Mg(2+) ion per subunit.</text>
</comment>
<reference evidence="13 14" key="1">
    <citation type="submission" date="2020-08" db="EMBL/GenBank/DDBJ databases">
        <title>Bridging the membrane lipid divide: bacteria of the FCB group superphylum have the potential to synthesize archaeal ether lipids.</title>
        <authorList>
            <person name="Villanueva L."/>
            <person name="Von Meijenfeldt F.A.B."/>
            <person name="Westbye A.B."/>
            <person name="Yadav S."/>
            <person name="Hopmans E.C."/>
            <person name="Dutilh B.E."/>
            <person name="Sinninghe Damste J.S."/>
        </authorList>
    </citation>
    <scope>NUCLEOTIDE SEQUENCE [LARGE SCALE GENOMIC DNA]</scope>
    <source>
        <strain evidence="13">NIOZ-UU82</strain>
    </source>
</reference>
<dbReference type="SUPFAM" id="SSF55957">
    <property type="entry name" value="Phosphoglucomutase, C-terminal domain"/>
    <property type="match status" value="1"/>
</dbReference>
<feature type="binding site" evidence="6">
    <location>
        <position position="247"/>
    </location>
    <ligand>
        <name>Mg(2+)</name>
        <dbReference type="ChEBI" id="CHEBI:18420"/>
    </ligand>
</feature>
<evidence type="ECO:0000256" key="4">
    <source>
        <dbReference type="ARBA" id="ARBA00022842"/>
    </source>
</evidence>
<dbReference type="Pfam" id="PF02878">
    <property type="entry name" value="PGM_PMM_I"/>
    <property type="match status" value="1"/>
</dbReference>
<evidence type="ECO:0000256" key="1">
    <source>
        <dbReference type="ARBA" id="ARBA00010231"/>
    </source>
</evidence>
<evidence type="ECO:0000259" key="11">
    <source>
        <dbReference type="Pfam" id="PF02879"/>
    </source>
</evidence>
<feature type="modified residue" description="Phosphoserine" evidence="6">
    <location>
        <position position="101"/>
    </location>
</feature>
<feature type="domain" description="Alpha-D-phosphohexomutase alpha/beta/alpha" evidence="11">
    <location>
        <begin position="159"/>
        <end position="256"/>
    </location>
</feature>
<keyword evidence="2 6" id="KW-0597">Phosphoprotein</keyword>
<dbReference type="Pfam" id="PF00408">
    <property type="entry name" value="PGM_PMM_IV"/>
    <property type="match status" value="1"/>
</dbReference>
<dbReference type="GO" id="GO:0006048">
    <property type="term" value="P:UDP-N-acetylglucosamine biosynthetic process"/>
    <property type="evidence" value="ECO:0007669"/>
    <property type="project" value="TreeGrafter"/>
</dbReference>
<comment type="function">
    <text evidence="6 8">Catalyzes the conversion of glucosamine-6-phosphate to glucosamine-1-phosphate.</text>
</comment>
<name>A0A8J6N994_9BACT</name>
<feature type="binding site" evidence="6">
    <location>
        <position position="243"/>
    </location>
    <ligand>
        <name>Mg(2+)</name>
        <dbReference type="ChEBI" id="CHEBI:18420"/>
    </ligand>
</feature>
<dbReference type="EC" id="5.4.2.10" evidence="6 8"/>
<comment type="similarity">
    <text evidence="1 6 7">Belongs to the phosphohexose mutase family.</text>
</comment>
<dbReference type="NCBIfam" id="TIGR01455">
    <property type="entry name" value="glmM"/>
    <property type="match status" value="1"/>
</dbReference>
<evidence type="ECO:0000313" key="13">
    <source>
        <dbReference type="EMBL" id="MBC8200335.1"/>
    </source>
</evidence>
<evidence type="ECO:0000256" key="7">
    <source>
        <dbReference type="RuleBase" id="RU004326"/>
    </source>
</evidence>
<dbReference type="InterPro" id="IPR016055">
    <property type="entry name" value="A-D-PHexomutase_a/b/a-I/II/III"/>
</dbReference>
<dbReference type="InterPro" id="IPR016066">
    <property type="entry name" value="A-D-PHexomutase_CS"/>
</dbReference>
<evidence type="ECO:0000256" key="2">
    <source>
        <dbReference type="ARBA" id="ARBA00022553"/>
    </source>
</evidence>
<evidence type="ECO:0000259" key="9">
    <source>
        <dbReference type="Pfam" id="PF00408"/>
    </source>
</evidence>
<dbReference type="InterPro" id="IPR005844">
    <property type="entry name" value="A-D-PHexomutase_a/b/a-I"/>
</dbReference>
<keyword evidence="5 6" id="KW-0413">Isomerase</keyword>
<dbReference type="PROSITE" id="PS00710">
    <property type="entry name" value="PGM_PMM"/>
    <property type="match status" value="1"/>
</dbReference>
<dbReference type="InterPro" id="IPR050060">
    <property type="entry name" value="Phosphoglucosamine_mutase"/>
</dbReference>
<dbReference type="GO" id="GO:0008966">
    <property type="term" value="F:phosphoglucosamine mutase activity"/>
    <property type="evidence" value="ECO:0007669"/>
    <property type="project" value="UniProtKB-UniRule"/>
</dbReference>
<comment type="catalytic activity">
    <reaction evidence="6 8">
        <text>alpha-D-glucosamine 1-phosphate = D-glucosamine 6-phosphate</text>
        <dbReference type="Rhea" id="RHEA:23424"/>
        <dbReference type="ChEBI" id="CHEBI:58516"/>
        <dbReference type="ChEBI" id="CHEBI:58725"/>
        <dbReference type="EC" id="5.4.2.10"/>
    </reaction>
</comment>
<dbReference type="GO" id="GO:0005829">
    <property type="term" value="C:cytosol"/>
    <property type="evidence" value="ECO:0007669"/>
    <property type="project" value="TreeGrafter"/>
</dbReference>
<dbReference type="GO" id="GO:0000287">
    <property type="term" value="F:magnesium ion binding"/>
    <property type="evidence" value="ECO:0007669"/>
    <property type="project" value="UniProtKB-UniRule"/>
</dbReference>
<dbReference type="GO" id="GO:0005975">
    <property type="term" value="P:carbohydrate metabolic process"/>
    <property type="evidence" value="ECO:0007669"/>
    <property type="project" value="InterPro"/>
</dbReference>
<dbReference type="Gene3D" id="3.30.310.50">
    <property type="entry name" value="Alpha-D-phosphohexomutase, C-terminal domain"/>
    <property type="match status" value="1"/>
</dbReference>
<sequence length="450" mass="48302">MGKLFGTDGIRGKANEYPMIPETAVAVGRAIASFFKKEKGVSSIIIGKDTRISGYMLEYALVSGICSMGVDAHLAGVLPTPGIAYLTTSTDAVAGIVISASHNPFYDNGIKIFKGDGFKLSDKEEDEIERLVIGDETISASKQIRDTGNVYKVDDAEESYCAFLKSAIAQDNPFKGIKIVIDCSNGATYRVAPKLFANLGANVESIFINPDGKNINDNCGSQHPEILSKKVVEKGADIGLAFDGDGDRLIVIDEKGNVLTGDQILFICATAMKQKGELKNNLVVSTVMSNIGLKLALKDIGVEHVAADVGDRYVAEKMISSKAVLGGEESGHMIFLDHHTTGDGLLAAIKLIEAAKKESKPVSKLGKSMTVFPQVLINVEVKSKPDIRSIPVINEVIKSVETSLDKKGRVLVRYSGTQPLCRIMVEGPGIDETNMYCKQIADIVKKELGN</sequence>
<dbReference type="InterPro" id="IPR005843">
    <property type="entry name" value="A-D-PHexomutase_C"/>
</dbReference>
<feature type="domain" description="Alpha-D-phosphohexomutase alpha/beta/alpha" evidence="12">
    <location>
        <begin position="260"/>
        <end position="367"/>
    </location>
</feature>
<dbReference type="InterPro" id="IPR005841">
    <property type="entry name" value="Alpha-D-phosphohexomutase_SF"/>
</dbReference>
<dbReference type="InterPro" id="IPR005846">
    <property type="entry name" value="A-D-PHexomutase_a/b/a-III"/>
</dbReference>